<keyword evidence="1" id="KW-0472">Membrane</keyword>
<keyword evidence="4" id="KW-1185">Reference proteome</keyword>
<dbReference type="Gene3D" id="2.120.10.80">
    <property type="entry name" value="Kelch-type beta propeller"/>
    <property type="match status" value="2"/>
</dbReference>
<feature type="transmembrane region" description="Helical" evidence="1">
    <location>
        <begin position="430"/>
        <end position="455"/>
    </location>
</feature>
<accession>A0A812J5U9</accession>
<dbReference type="Pfam" id="PF24681">
    <property type="entry name" value="Kelch_KLHDC2_KLHL20_DRC7"/>
    <property type="match status" value="1"/>
</dbReference>
<keyword evidence="1" id="KW-0812">Transmembrane</keyword>
<feature type="transmembrane region" description="Helical" evidence="1">
    <location>
        <begin position="344"/>
        <end position="364"/>
    </location>
</feature>
<evidence type="ECO:0000313" key="4">
    <source>
        <dbReference type="Proteomes" id="UP000604046"/>
    </source>
</evidence>
<feature type="signal peptide" evidence="2">
    <location>
        <begin position="1"/>
        <end position="20"/>
    </location>
</feature>
<dbReference type="InterPro" id="IPR032675">
    <property type="entry name" value="LRR_dom_sf"/>
</dbReference>
<dbReference type="AlphaFoldDB" id="A0A812J5U9"/>
<dbReference type="SUPFAM" id="SSF52047">
    <property type="entry name" value="RNI-like"/>
    <property type="match status" value="1"/>
</dbReference>
<keyword evidence="1" id="KW-1133">Transmembrane helix</keyword>
<proteinExistence type="predicted"/>
<organism evidence="3 4">
    <name type="scientific">Symbiodinium natans</name>
    <dbReference type="NCBI Taxonomy" id="878477"/>
    <lineage>
        <taxon>Eukaryota</taxon>
        <taxon>Sar</taxon>
        <taxon>Alveolata</taxon>
        <taxon>Dinophyceae</taxon>
        <taxon>Suessiales</taxon>
        <taxon>Symbiodiniaceae</taxon>
        <taxon>Symbiodinium</taxon>
    </lineage>
</organism>
<dbReference type="SUPFAM" id="SSF117281">
    <property type="entry name" value="Kelch motif"/>
    <property type="match status" value="2"/>
</dbReference>
<comment type="caution">
    <text evidence="3">The sequence shown here is derived from an EMBL/GenBank/DDBJ whole genome shotgun (WGS) entry which is preliminary data.</text>
</comment>
<dbReference type="InterPro" id="IPR015915">
    <property type="entry name" value="Kelch-typ_b-propeller"/>
</dbReference>
<sequence>MALGRLRWVFFALCYETVSGVPSRRAGHAMVPDAEERLWVFGGAALRDGPVAYAEEVNELWLYNPKNLVVKWSRVQTLGEPPIPRRDHSMSFVTGTFGPSIILFGGRTNACILGDTWHLSDRAWVKISSESMPSPRYAHTMQPHPDGVFWVYGGAGQGIFGDLWLGNLTGLGRASWQNLSVGDGPMPEPRSWHVLVSMASYNSDTIWLHGGLSRDGRILADTWSYSVRDGWQELPAGPACHSHVAFFENGFLWMHGDTQGVPHRSDLFQFDVRKETWQFVKVAGQKPGPLMHHAGALVEGRIWLHGGNRDGDTFSDLWFFSATENAWHLEETYDSPDMVNGRHFVAGLVLSLVNFFAVLVLVIIRFELSCFRLRELGFRALTQPLWSQTYTAFVARVASGMLACSFPIIGSMILARWLSRSDTSENLDLYAFLGPAAYSMMSICLLSIFVCAVGCRARRHPMESLEDPMLLATFLLDSDIKLVNVKYLLELDNDKKLWPRRQEAEKIRMRSGRPALLSHAEVAAWCQRMRQNPQEKQEQQRVVSLSHVWETMQHPDPYGFQLAELVKVLQRAEGKIFGVFIDYVSLYQFERKSGHQEHAFSLAMKGMDMLYTHEWTHTVRVRSLTPQNWKAARTGSVEVYSKDSGKVMDRDPSELTKNTTEYMKRGWCIAESQWSSLRNSNKFGHYLDRDSSVRCAPKGPAAFRRDLAMGDVHFTHRGDFLPLVAAQQNAFDRKASEARELDLDELPACEIDILADSLQSFRVLQQLKLTNCRLDQLTAATAADDRGDRGFRAFVRRLCWIPSLKKVSLQQCWLADEEMKPIAEAFAASCPWESLDLSQNKIAGAGVKVLADGIKEIKPGLGLKELLLAENDIQDADAKILFKAWVALHDQGHASTFFDVVDPALLKKWKRTRDKSPKMDLSKNCLTKDCISELQGMNDMRTRSVHIELLVDAQKESEEIPMIAPTNALHALQVDEPPEDVHMEDEDPARKLADEMILEAGEVSKQAKPSSCSCEVWLWPSTKPSTHDYNLSLASVLPRNL</sequence>
<feature type="chain" id="PRO_5032412868" evidence="2">
    <location>
        <begin position="21"/>
        <end position="1041"/>
    </location>
</feature>
<evidence type="ECO:0000313" key="3">
    <source>
        <dbReference type="EMBL" id="CAE7197676.1"/>
    </source>
</evidence>
<reference evidence="3" key="1">
    <citation type="submission" date="2021-02" db="EMBL/GenBank/DDBJ databases">
        <authorList>
            <person name="Dougan E. K."/>
            <person name="Rhodes N."/>
            <person name="Thang M."/>
            <person name="Chan C."/>
        </authorList>
    </citation>
    <scope>NUCLEOTIDE SEQUENCE</scope>
</reference>
<dbReference type="OrthoDB" id="10250130at2759"/>
<dbReference type="PANTHER" id="PTHR23244">
    <property type="entry name" value="KELCH REPEAT DOMAIN"/>
    <property type="match status" value="1"/>
</dbReference>
<dbReference type="EMBL" id="CAJNDS010000360">
    <property type="protein sequence ID" value="CAE7197676.1"/>
    <property type="molecule type" value="Genomic_DNA"/>
</dbReference>
<evidence type="ECO:0000256" key="1">
    <source>
        <dbReference type="SAM" id="Phobius"/>
    </source>
</evidence>
<protein>
    <submittedName>
        <fullName evidence="3">Tea1 protein</fullName>
    </submittedName>
</protein>
<keyword evidence="2" id="KW-0732">Signal</keyword>
<gene>
    <name evidence="3" type="primary">tea1</name>
    <name evidence="3" type="ORF">SNAT2548_LOCUS5624</name>
</gene>
<dbReference type="Proteomes" id="UP000604046">
    <property type="component" value="Unassembled WGS sequence"/>
</dbReference>
<feature type="transmembrane region" description="Helical" evidence="1">
    <location>
        <begin position="393"/>
        <end position="418"/>
    </location>
</feature>
<name>A0A812J5U9_9DINO</name>
<evidence type="ECO:0000256" key="2">
    <source>
        <dbReference type="SAM" id="SignalP"/>
    </source>
</evidence>
<dbReference type="Gene3D" id="3.80.10.10">
    <property type="entry name" value="Ribonuclease Inhibitor"/>
    <property type="match status" value="1"/>
</dbReference>